<dbReference type="CDD" id="cd22231">
    <property type="entry name" value="RHH_NikR_HicB-like"/>
    <property type="match status" value="1"/>
</dbReference>
<evidence type="ECO:0000313" key="1">
    <source>
        <dbReference type="EMBL" id="AOO91303.1"/>
    </source>
</evidence>
<dbReference type="InterPro" id="IPR013321">
    <property type="entry name" value="Arc_rbn_hlx_hlx"/>
</dbReference>
<dbReference type="AlphaFoldDB" id="A0A1B8RAU3"/>
<dbReference type="SUPFAM" id="SSF47598">
    <property type="entry name" value="Ribbon-helix-helix"/>
    <property type="match status" value="1"/>
</dbReference>
<dbReference type="EMBL" id="KX488939">
    <property type="protein sequence ID" value="AOO91303.1"/>
    <property type="molecule type" value="Genomic_DNA"/>
</dbReference>
<proteinExistence type="predicted"/>
<reference evidence="1" key="1">
    <citation type="journal article" date="2015" name="BMC Genomics">
        <title>Transcriptome profiling of a Rhizobium leguminosarum bv. trifolii rosR mutant reveals the role of the transcriptional regulator RosR in motility, synthesis of cell-surface components, and other cellular processes.</title>
        <authorList>
            <person name="Rachwal K."/>
            <person name="Matczynska E."/>
            <person name="Janczarek M."/>
        </authorList>
    </citation>
    <scope>NUCLEOTIDE SEQUENCE</scope>
    <source>
        <strain evidence="1">Rt24.2</strain>
    </source>
</reference>
<organism evidence="1">
    <name type="scientific">Rhizobium leguminosarum bv. trifolii</name>
    <dbReference type="NCBI Taxonomy" id="386"/>
    <lineage>
        <taxon>Bacteria</taxon>
        <taxon>Pseudomonadati</taxon>
        <taxon>Pseudomonadota</taxon>
        <taxon>Alphaproteobacteria</taxon>
        <taxon>Hyphomicrobiales</taxon>
        <taxon>Rhizobiaceae</taxon>
        <taxon>Rhizobium/Agrobacterium group</taxon>
        <taxon>Rhizobium</taxon>
    </lineage>
</organism>
<name>A0A1B8RAU3_RHILT</name>
<reference evidence="1" key="2">
    <citation type="journal article" date="2016" name="Front. Microbiol.">
        <title>The Regulatory Protein RosR Affects Rhizobium leguminosarum bv. trifolii Protein Profiles, Cell Surface Properties, and Symbiosis with Clover.</title>
        <authorList>
            <person name="Rachwal K."/>
            <person name="Boguszewska A."/>
            <person name="Kopcinska J."/>
            <person name="Karas M."/>
            <person name="Tchorzewski M."/>
            <person name="Janczarek M."/>
        </authorList>
    </citation>
    <scope>NUCLEOTIDE SEQUENCE</scope>
    <source>
        <strain evidence="1">Rt24.2</strain>
    </source>
</reference>
<dbReference type="InterPro" id="IPR010985">
    <property type="entry name" value="Ribbon_hlx_hlx"/>
</dbReference>
<protein>
    <submittedName>
        <fullName evidence="1">Uncharacterized protein</fullName>
    </submittedName>
</protein>
<dbReference type="GeneID" id="61428920"/>
<dbReference type="RefSeq" id="WP_065276875.1">
    <property type="nucleotide sequence ID" value="NZ_MAMO01000039.1"/>
</dbReference>
<dbReference type="GO" id="GO:0006355">
    <property type="term" value="P:regulation of DNA-templated transcription"/>
    <property type="evidence" value="ECO:0007669"/>
    <property type="project" value="InterPro"/>
</dbReference>
<dbReference type="Gene3D" id="1.10.1220.10">
    <property type="entry name" value="Met repressor-like"/>
    <property type="match status" value="1"/>
</dbReference>
<accession>A0A1B8RAU3</accession>
<sequence>MGTAEMTASERYRFKREAQGEKQVLLWIEAGLTTLLDELVKSGDFRNRSEAVAAALKKLVQER</sequence>